<feature type="region of interest" description="Disordered" evidence="1">
    <location>
        <begin position="304"/>
        <end position="328"/>
    </location>
</feature>
<dbReference type="EMBL" id="JANPWB010000010">
    <property type="protein sequence ID" value="KAJ1144022.1"/>
    <property type="molecule type" value="Genomic_DNA"/>
</dbReference>
<evidence type="ECO:0000313" key="2">
    <source>
        <dbReference type="EMBL" id="KAJ1144022.1"/>
    </source>
</evidence>
<reference evidence="2" key="1">
    <citation type="journal article" date="2022" name="bioRxiv">
        <title>Sequencing and chromosome-scale assembly of the giantPleurodeles waltlgenome.</title>
        <authorList>
            <person name="Brown T."/>
            <person name="Elewa A."/>
            <person name="Iarovenko S."/>
            <person name="Subramanian E."/>
            <person name="Araus A.J."/>
            <person name="Petzold A."/>
            <person name="Susuki M."/>
            <person name="Suzuki K.-i.T."/>
            <person name="Hayashi T."/>
            <person name="Toyoda A."/>
            <person name="Oliveira C."/>
            <person name="Osipova E."/>
            <person name="Leigh N.D."/>
            <person name="Simon A."/>
            <person name="Yun M.H."/>
        </authorList>
    </citation>
    <scope>NUCLEOTIDE SEQUENCE</scope>
    <source>
        <strain evidence="2">20211129_DDA</strain>
        <tissue evidence="2">Liver</tissue>
    </source>
</reference>
<feature type="region of interest" description="Disordered" evidence="1">
    <location>
        <begin position="84"/>
        <end position="107"/>
    </location>
</feature>
<dbReference type="Proteomes" id="UP001066276">
    <property type="component" value="Chromosome 6"/>
</dbReference>
<organism evidence="2 3">
    <name type="scientific">Pleurodeles waltl</name>
    <name type="common">Iberian ribbed newt</name>
    <dbReference type="NCBI Taxonomy" id="8319"/>
    <lineage>
        <taxon>Eukaryota</taxon>
        <taxon>Metazoa</taxon>
        <taxon>Chordata</taxon>
        <taxon>Craniata</taxon>
        <taxon>Vertebrata</taxon>
        <taxon>Euteleostomi</taxon>
        <taxon>Amphibia</taxon>
        <taxon>Batrachia</taxon>
        <taxon>Caudata</taxon>
        <taxon>Salamandroidea</taxon>
        <taxon>Salamandridae</taxon>
        <taxon>Pleurodelinae</taxon>
        <taxon>Pleurodeles</taxon>
    </lineage>
</organism>
<evidence type="ECO:0000313" key="3">
    <source>
        <dbReference type="Proteomes" id="UP001066276"/>
    </source>
</evidence>
<proteinExistence type="predicted"/>
<evidence type="ECO:0008006" key="4">
    <source>
        <dbReference type="Google" id="ProtNLM"/>
    </source>
</evidence>
<evidence type="ECO:0000256" key="1">
    <source>
        <dbReference type="SAM" id="MobiDB-lite"/>
    </source>
</evidence>
<protein>
    <recommendedName>
        <fullName evidence="4">PH domain-containing protein</fullName>
    </recommendedName>
</protein>
<sequence length="417" mass="46006">MIDVPEMVTGCGEGGNSSLRRKATPLDVVTPDSWHALGLTEDHVQQVQQQQADPEVVHVYHPTPGSAAPWASNCAASLARAAAEGRRRATQGPLEHPEQTQKAVRRRSRFRAFPKINSGSQRMNSTTQDSHCVAPTGGAAYSRVLQAPQTPLGASYCLPTKTSVAAKRVWGAYSIRCAHIRPDTVALLCRHSSPFHPSLLEVRYLLVCVVNAAAGAVSAAVFLRYRARELRGVPRRAWYAYGSAFQQHLNRSSPELRLLLHIRNGHAASDQSAHPTVLYPGLFSASSIAGCEYPQIILSAPRPHRTHTPLWSKREEQGLEDAERGRGAENRDWATHTTRERAKGGPLIDGERRAVSHSPAHKYTNSPLNSFCEGEGVSMGKTEKQTSLFIFEKRQAQKTYFILKDPRETAEWVAKYV</sequence>
<accession>A0AAV7QX18</accession>
<comment type="caution">
    <text evidence="2">The sequence shown here is derived from an EMBL/GenBank/DDBJ whole genome shotgun (WGS) entry which is preliminary data.</text>
</comment>
<gene>
    <name evidence="2" type="ORF">NDU88_010324</name>
</gene>
<name>A0AAV7QX18_PLEWA</name>
<feature type="compositionally biased region" description="Basic and acidic residues" evidence="1">
    <location>
        <begin position="312"/>
        <end position="328"/>
    </location>
</feature>
<dbReference type="AlphaFoldDB" id="A0AAV7QX18"/>
<keyword evidence="3" id="KW-1185">Reference proteome</keyword>